<proteinExistence type="predicted"/>
<dbReference type="EMBL" id="CP042306">
    <property type="protein sequence ID" value="QDZ08780.1"/>
    <property type="molecule type" value="Genomic_DNA"/>
</dbReference>
<dbReference type="RefSeq" id="WP_146573660.1">
    <property type="nucleotide sequence ID" value="NZ_CP042306.1"/>
</dbReference>
<evidence type="ECO:0000313" key="1">
    <source>
        <dbReference type="EMBL" id="QDZ08780.1"/>
    </source>
</evidence>
<organism evidence="1 2">
    <name type="scientific">Sphingomonas panacisoli</name>
    <dbReference type="NCBI Taxonomy" id="1813879"/>
    <lineage>
        <taxon>Bacteria</taxon>
        <taxon>Pseudomonadati</taxon>
        <taxon>Pseudomonadota</taxon>
        <taxon>Alphaproteobacteria</taxon>
        <taxon>Sphingomonadales</taxon>
        <taxon>Sphingomonadaceae</taxon>
        <taxon>Sphingomonas</taxon>
    </lineage>
</organism>
<keyword evidence="2" id="KW-1185">Reference proteome</keyword>
<reference evidence="1 2" key="1">
    <citation type="submission" date="2019-07" db="EMBL/GenBank/DDBJ databases">
        <title>Full genome sequence of Sphingomonas sp. 4R-6-7(HKS19).</title>
        <authorList>
            <person name="Im W.-T."/>
        </authorList>
    </citation>
    <scope>NUCLEOTIDE SEQUENCE [LARGE SCALE GENOMIC DNA]</scope>
    <source>
        <strain evidence="1 2">HKS19</strain>
    </source>
</reference>
<dbReference type="Proteomes" id="UP000315673">
    <property type="component" value="Chromosome"/>
</dbReference>
<dbReference type="KEGG" id="spai:FPZ24_15975"/>
<accession>A0A5B8LNV6</accession>
<evidence type="ECO:0000313" key="2">
    <source>
        <dbReference type="Proteomes" id="UP000315673"/>
    </source>
</evidence>
<gene>
    <name evidence="1" type="ORF">FPZ24_15975</name>
</gene>
<dbReference type="AlphaFoldDB" id="A0A5B8LNV6"/>
<protein>
    <submittedName>
        <fullName evidence="1">Uncharacterized protein</fullName>
    </submittedName>
</protein>
<name>A0A5B8LNV6_9SPHN</name>
<sequence>MTSRPSFRAAVLATEKFQRGIQTPVSPATIAYYIDAGWPDELIMSLFIERLDLYDADKSDNDKTARIGSIYNEPDSSYGFGVFLCRYSLASRASRVTAPLGSAAEMTAPVVGGKGRESPTSRARDTQDFVNLLKNDEIAISDGQLSYRSGPKYSVGLVPRPDRCGRAVSDGDIGFTPGEMRGDRLVISGQSVAKSDVIVFYDAADPKNGLRYFYRDEMLRDGSCIATDFAPQIADAARLSALERCFPANGIKRPHRVRIDIQFRSVEDIIYFLGEYSREGDDVYKLPFEDYRRRCGGEGEGNPMRAPKWIIRLSEGSGKGLIDTSFRDKRFFVPEEPAASSAGCEPTGSAGTRSIQVIALLEQLLNLHKSADQLPSSVSITGIR</sequence>
<dbReference type="OrthoDB" id="7605178at2"/>